<evidence type="ECO:0000313" key="2">
    <source>
        <dbReference type="Proteomes" id="UP000555003"/>
    </source>
</evidence>
<dbReference type="EMBL" id="JACJIS010000003">
    <property type="protein sequence ID" value="MBA9074564.1"/>
    <property type="molecule type" value="Genomic_DNA"/>
</dbReference>
<dbReference type="Proteomes" id="UP000555003">
    <property type="component" value="Unassembled WGS sequence"/>
</dbReference>
<proteinExistence type="predicted"/>
<accession>A0ABR6DSY8</accession>
<gene>
    <name evidence="1" type="ORF">GGR22_002737</name>
</gene>
<keyword evidence="2" id="KW-1185">Reference proteome</keyword>
<dbReference type="RefSeq" id="WP_182494077.1">
    <property type="nucleotide sequence ID" value="NZ_JACJIS010000003.1"/>
</dbReference>
<organism evidence="1 2">
    <name type="scientific">Flavobacterium gossypii</name>
    <dbReference type="NCBI Taxonomy" id="1646119"/>
    <lineage>
        <taxon>Bacteria</taxon>
        <taxon>Pseudomonadati</taxon>
        <taxon>Bacteroidota</taxon>
        <taxon>Flavobacteriia</taxon>
        <taxon>Flavobacteriales</taxon>
        <taxon>Flavobacteriaceae</taxon>
        <taxon>Flavobacterium</taxon>
    </lineage>
</organism>
<comment type="caution">
    <text evidence="1">The sequence shown here is derived from an EMBL/GenBank/DDBJ whole genome shotgun (WGS) entry which is preliminary data.</text>
</comment>
<reference evidence="1 2" key="1">
    <citation type="submission" date="2020-08" db="EMBL/GenBank/DDBJ databases">
        <title>Genomic Encyclopedia of Type Strains, Phase IV (KMG-IV): sequencing the most valuable type-strain genomes for metagenomic binning, comparative biology and taxonomic classification.</title>
        <authorList>
            <person name="Goeker M."/>
        </authorList>
    </citation>
    <scope>NUCLEOTIDE SEQUENCE [LARGE SCALE GENOMIC DNA]</scope>
    <source>
        <strain evidence="1 2">DSM 100397</strain>
    </source>
</reference>
<protein>
    <submittedName>
        <fullName evidence="1">Uncharacterized protein</fullName>
    </submittedName>
</protein>
<name>A0ABR6DSY8_9FLAO</name>
<sequence length="209" mass="23472">MEETTAIKLIADFKETSLQLKLNEITSQLIGKSQVVEYNQNKVFEAALIVKKISAQIDEIVHAAGILNSLPAILQENEKIESISLAAGTGKERFDLSTNLRIAEFKFSEWKNGNDSRKRQVFADCVNLLLFETGKKKELYVASCPQVKNFFQSNAGWKNMLSKSGGLAIRLQEYLTANKLEIQSVKDVFSLANIEVFDVDEIIQNHQSN</sequence>
<evidence type="ECO:0000313" key="1">
    <source>
        <dbReference type="EMBL" id="MBA9074564.1"/>
    </source>
</evidence>